<evidence type="ECO:0008006" key="5">
    <source>
        <dbReference type="Google" id="ProtNLM"/>
    </source>
</evidence>
<dbReference type="Proteomes" id="UP000235145">
    <property type="component" value="Unassembled WGS sequence"/>
</dbReference>
<feature type="transmembrane region" description="Helical" evidence="1">
    <location>
        <begin position="7"/>
        <end position="26"/>
    </location>
</feature>
<reference evidence="3 4" key="1">
    <citation type="journal article" date="2017" name="Nat. Commun.">
        <title>Genome assembly with in vitro proximity ligation data and whole-genome triplication in lettuce.</title>
        <authorList>
            <person name="Reyes-Chin-Wo S."/>
            <person name="Wang Z."/>
            <person name="Yang X."/>
            <person name="Kozik A."/>
            <person name="Arikit S."/>
            <person name="Song C."/>
            <person name="Xia L."/>
            <person name="Froenicke L."/>
            <person name="Lavelle D.O."/>
            <person name="Truco M.J."/>
            <person name="Xia R."/>
            <person name="Zhu S."/>
            <person name="Xu C."/>
            <person name="Xu H."/>
            <person name="Xu X."/>
            <person name="Cox K."/>
            <person name="Korf I."/>
            <person name="Meyers B.C."/>
            <person name="Michelmore R.W."/>
        </authorList>
    </citation>
    <scope>NUCLEOTIDE SEQUENCE [LARGE SCALE GENOMIC DNA]</scope>
    <source>
        <strain evidence="4">cv. Salinas</strain>
        <tissue evidence="3">Seedlings</tissue>
    </source>
</reference>
<name>A0A9R1XU11_LACSA</name>
<dbReference type="EMBL" id="NBSK02000002">
    <property type="protein sequence ID" value="KAJ0221584.1"/>
    <property type="molecule type" value="Genomic_DNA"/>
</dbReference>
<keyword evidence="1" id="KW-1133">Transmembrane helix</keyword>
<evidence type="ECO:0000256" key="1">
    <source>
        <dbReference type="SAM" id="Phobius"/>
    </source>
</evidence>
<accession>A0A9R1XU11</accession>
<evidence type="ECO:0000256" key="2">
    <source>
        <dbReference type="SAM" id="SignalP"/>
    </source>
</evidence>
<comment type="caution">
    <text evidence="3">The sequence shown here is derived from an EMBL/GenBank/DDBJ whole genome shotgun (WGS) entry which is preliminary data.</text>
</comment>
<organism evidence="3 4">
    <name type="scientific">Lactuca sativa</name>
    <name type="common">Garden lettuce</name>
    <dbReference type="NCBI Taxonomy" id="4236"/>
    <lineage>
        <taxon>Eukaryota</taxon>
        <taxon>Viridiplantae</taxon>
        <taxon>Streptophyta</taxon>
        <taxon>Embryophyta</taxon>
        <taxon>Tracheophyta</taxon>
        <taxon>Spermatophyta</taxon>
        <taxon>Magnoliopsida</taxon>
        <taxon>eudicotyledons</taxon>
        <taxon>Gunneridae</taxon>
        <taxon>Pentapetalae</taxon>
        <taxon>asterids</taxon>
        <taxon>campanulids</taxon>
        <taxon>Asterales</taxon>
        <taxon>Asteraceae</taxon>
        <taxon>Cichorioideae</taxon>
        <taxon>Cichorieae</taxon>
        <taxon>Lactucinae</taxon>
        <taxon>Lactuca</taxon>
    </lineage>
</organism>
<keyword evidence="2" id="KW-0732">Signal</keyword>
<keyword evidence="4" id="KW-1185">Reference proteome</keyword>
<evidence type="ECO:0000313" key="4">
    <source>
        <dbReference type="Proteomes" id="UP000235145"/>
    </source>
</evidence>
<gene>
    <name evidence="3" type="ORF">LSAT_V11C200058120</name>
</gene>
<feature type="chain" id="PRO_5040119666" description="Secreted protein" evidence="2">
    <location>
        <begin position="16"/>
        <end position="94"/>
    </location>
</feature>
<feature type="signal peptide" evidence="2">
    <location>
        <begin position="1"/>
        <end position="15"/>
    </location>
</feature>
<keyword evidence="1" id="KW-0472">Membrane</keyword>
<evidence type="ECO:0000313" key="3">
    <source>
        <dbReference type="EMBL" id="KAJ0221584.1"/>
    </source>
</evidence>
<feature type="transmembrane region" description="Helical" evidence="1">
    <location>
        <begin position="54"/>
        <end position="71"/>
    </location>
</feature>
<dbReference type="AlphaFoldDB" id="A0A9R1XU11"/>
<keyword evidence="1" id="KW-0812">Transmembrane</keyword>
<proteinExistence type="predicted"/>
<dbReference type="Gramene" id="rna-gnl|WGS:NBSK|LSAT_2X21340_mrna">
    <property type="protein sequence ID" value="cds-PLY61650.1"/>
    <property type="gene ID" value="gene-LSAT_2X21340"/>
</dbReference>
<sequence length="94" mass="11022">MSIMFSFMFSTFALADGCFFGFNFIIGQHKKSSVHVGCSIALFDLFEISDEHQIFFHVLYLCSCLRLFLRLRFHHRATQKKSVFMLVVRLLSEM</sequence>
<protein>
    <recommendedName>
        <fullName evidence="5">Secreted protein</fullName>
    </recommendedName>
</protein>